<proteinExistence type="predicted"/>
<keyword evidence="2" id="KW-0812">Transmembrane</keyword>
<evidence type="ECO:0000313" key="4">
    <source>
        <dbReference type="Proteomes" id="UP000310541"/>
    </source>
</evidence>
<gene>
    <name evidence="3" type="ORF">FBF83_05870</name>
</gene>
<keyword evidence="2" id="KW-0472">Membrane</keyword>
<evidence type="ECO:0000256" key="1">
    <source>
        <dbReference type="SAM" id="Coils"/>
    </source>
</evidence>
<reference evidence="3 4" key="1">
    <citation type="submission" date="2019-04" db="EMBL/GenBank/DDBJ databases">
        <title>Genome sequence of Bacillus hwajinpoensis strain Y2.</title>
        <authorList>
            <person name="Fair J.L."/>
            <person name="Maclea K.S."/>
        </authorList>
    </citation>
    <scope>NUCLEOTIDE SEQUENCE [LARGE SCALE GENOMIC DNA]</scope>
    <source>
        <strain evidence="3 4">Y2</strain>
    </source>
</reference>
<name>A0A4U1MNC8_9BACL</name>
<dbReference type="OrthoDB" id="2452167at2"/>
<protein>
    <submittedName>
        <fullName evidence="3">DUF4030 domain-containing protein</fullName>
    </submittedName>
</protein>
<dbReference type="EMBL" id="SWFM01000001">
    <property type="protein sequence ID" value="TKD72314.1"/>
    <property type="molecule type" value="Genomic_DNA"/>
</dbReference>
<evidence type="ECO:0000256" key="2">
    <source>
        <dbReference type="SAM" id="Phobius"/>
    </source>
</evidence>
<evidence type="ECO:0000313" key="3">
    <source>
        <dbReference type="EMBL" id="TKD72314.1"/>
    </source>
</evidence>
<accession>A0A4U1MNC8</accession>
<keyword evidence="2" id="KW-1133">Transmembrane helix</keyword>
<dbReference type="Proteomes" id="UP000310541">
    <property type="component" value="Unassembled WGS sequence"/>
</dbReference>
<comment type="caution">
    <text evidence="3">The sequence shown here is derived from an EMBL/GenBank/DDBJ whole genome shotgun (WGS) entry which is preliminary data.</text>
</comment>
<keyword evidence="1" id="KW-0175">Coiled coil</keyword>
<dbReference type="RefSeq" id="WP_136946165.1">
    <property type="nucleotide sequence ID" value="NZ_SWFM01000001.1"/>
</dbReference>
<feature type="coiled-coil region" evidence="1">
    <location>
        <begin position="81"/>
        <end position="108"/>
    </location>
</feature>
<organism evidence="3 4">
    <name type="scientific">Guptibacillus hwajinpoensis</name>
    <dbReference type="NCBI Taxonomy" id="208199"/>
    <lineage>
        <taxon>Bacteria</taxon>
        <taxon>Bacillati</taxon>
        <taxon>Bacillota</taxon>
        <taxon>Bacilli</taxon>
        <taxon>Bacillales</taxon>
        <taxon>Guptibacillaceae</taxon>
        <taxon>Guptibacillus</taxon>
    </lineage>
</organism>
<sequence length="130" mass="14729">MKKVVIGFMIICCVAIGVFLVINYNSEKATLPEGQHMMDREMVSREMTLITMNVKEALKDNDVVGDIHTNYQESVTIQTSIKSSDKNAEDLKNDIEKTVAEIMKSDELKTLSNIDTYEIYVTNEDGEIMK</sequence>
<feature type="transmembrane region" description="Helical" evidence="2">
    <location>
        <begin position="6"/>
        <end position="24"/>
    </location>
</feature>
<dbReference type="AlphaFoldDB" id="A0A4U1MNC8"/>